<evidence type="ECO:0000313" key="2">
    <source>
        <dbReference type="Proteomes" id="UP000397656"/>
    </source>
</evidence>
<dbReference type="EMBL" id="CP062806">
    <property type="protein sequence ID" value="QOT82110.1"/>
    <property type="molecule type" value="Genomic_DNA"/>
</dbReference>
<organism evidence="1 2">
    <name type="scientific">Cupriavidus basilensis</name>
    <dbReference type="NCBI Taxonomy" id="68895"/>
    <lineage>
        <taxon>Bacteria</taxon>
        <taxon>Pseudomonadati</taxon>
        <taxon>Pseudomonadota</taxon>
        <taxon>Betaproteobacteria</taxon>
        <taxon>Burkholderiales</taxon>
        <taxon>Burkholderiaceae</taxon>
        <taxon>Cupriavidus</taxon>
    </lineage>
</organism>
<dbReference type="SUPFAM" id="SSF74650">
    <property type="entry name" value="Galactose mutarotase-like"/>
    <property type="match status" value="1"/>
</dbReference>
<dbReference type="Pfam" id="PF01263">
    <property type="entry name" value="Aldose_epim"/>
    <property type="match status" value="1"/>
</dbReference>
<dbReference type="GO" id="GO:0005975">
    <property type="term" value="P:carbohydrate metabolic process"/>
    <property type="evidence" value="ECO:0007669"/>
    <property type="project" value="InterPro"/>
</dbReference>
<dbReference type="Proteomes" id="UP000397656">
    <property type="component" value="Plasmid pRK1-2"/>
</dbReference>
<name>A0A643FYR5_9BURK</name>
<accession>A0A643FYR5</accession>
<dbReference type="GO" id="GO:0030246">
    <property type="term" value="F:carbohydrate binding"/>
    <property type="evidence" value="ECO:0007669"/>
    <property type="project" value="InterPro"/>
</dbReference>
<dbReference type="InterPro" id="IPR011013">
    <property type="entry name" value="Gal_mutarotase_sf_dom"/>
</dbReference>
<dbReference type="Gene3D" id="2.70.98.10">
    <property type="match status" value="1"/>
</dbReference>
<geneLocation type="plasmid" evidence="1 2">
    <name>pRK1-2</name>
</geneLocation>
<sequence>MSPERALPALMAPVTLSAGAIAVDLYPTLGGRIGRLRRASADGAFDYLVPLDTDRFDPAQWRRAGCFPMLPFTNKFRGNRLKWDGGGLDIAPPGSPAWLHGWGHRKAWSIEQSSATHCHMSLVVGQSEAWPWTWRADLRYNVDAGGLDMVLQVTNLSTRPMPAGLGFHPYFAIGQGAEATVMADSIWHGNPASEGLPVLQRRLDGPLRFALRRHVPPRDTFTWFCETDQAQARIDYPGTRRHVGISSPEAGHVVVHHRAGESFLCVEPCTHLAGQLDPTANAVPPGQRVRLSMRLELA</sequence>
<dbReference type="GO" id="GO:0016853">
    <property type="term" value="F:isomerase activity"/>
    <property type="evidence" value="ECO:0007669"/>
    <property type="project" value="InterPro"/>
</dbReference>
<dbReference type="InterPro" id="IPR014718">
    <property type="entry name" value="GH-type_carb-bd"/>
</dbReference>
<protein>
    <recommendedName>
        <fullName evidence="3">Aldose 1-epimerase</fullName>
    </recommendedName>
</protein>
<reference evidence="1 2" key="1">
    <citation type="submission" date="2020-10" db="EMBL/GenBank/DDBJ databases">
        <title>Complete genome sequence of Cupriavidus basilensis CCUG 49340T.</title>
        <authorList>
            <person name="Salva-Serra F."/>
            <person name="Donoso R.A."/>
            <person name="Cho K.H."/>
            <person name="Yoo J.A."/>
            <person name="Lee K."/>
            <person name="Yoon S.-H."/>
            <person name="Perez-Pantoja D."/>
            <person name="Moore E.R.B."/>
        </authorList>
    </citation>
    <scope>NUCLEOTIDE SEQUENCE [LARGE SCALE GENOMIC DNA]</scope>
    <source>
        <strain evidence="2">CCUG 49340</strain>
        <plasmid evidence="1 2">pRK1-2</plasmid>
    </source>
</reference>
<keyword evidence="1" id="KW-0614">Plasmid</keyword>
<dbReference type="InterPro" id="IPR008183">
    <property type="entry name" value="Aldose_1/G6P_1-epimerase"/>
</dbReference>
<evidence type="ECO:0000313" key="1">
    <source>
        <dbReference type="EMBL" id="QOT82110.1"/>
    </source>
</evidence>
<gene>
    <name evidence="1" type="ORF">F7R26_038190</name>
</gene>
<evidence type="ECO:0008006" key="3">
    <source>
        <dbReference type="Google" id="ProtNLM"/>
    </source>
</evidence>
<proteinExistence type="predicted"/>
<dbReference type="AlphaFoldDB" id="A0A643FYR5"/>